<reference evidence="1 2" key="1">
    <citation type="submission" date="2019-08" db="EMBL/GenBank/DDBJ databases">
        <title>Bacillus genomes from the desert of Cuatro Cienegas, Coahuila.</title>
        <authorList>
            <person name="Olmedo-Alvarez G."/>
        </authorList>
    </citation>
    <scope>NUCLEOTIDE SEQUENCE [LARGE SCALE GENOMIC DNA]</scope>
    <source>
        <strain evidence="1 2">CH40_1T</strain>
    </source>
</reference>
<dbReference type="Proteomes" id="UP000323317">
    <property type="component" value="Unassembled WGS sequence"/>
</dbReference>
<proteinExistence type="predicted"/>
<evidence type="ECO:0008006" key="3">
    <source>
        <dbReference type="Google" id="ProtNLM"/>
    </source>
</evidence>
<organism evidence="1 2">
    <name type="scientific">Rossellomorea vietnamensis</name>
    <dbReference type="NCBI Taxonomy" id="218284"/>
    <lineage>
        <taxon>Bacteria</taxon>
        <taxon>Bacillati</taxon>
        <taxon>Bacillota</taxon>
        <taxon>Bacilli</taxon>
        <taxon>Bacillales</taxon>
        <taxon>Bacillaceae</taxon>
        <taxon>Rossellomorea</taxon>
    </lineage>
</organism>
<comment type="caution">
    <text evidence="1">The sequence shown here is derived from an EMBL/GenBank/DDBJ whole genome shotgun (WGS) entry which is preliminary data.</text>
</comment>
<evidence type="ECO:0000313" key="2">
    <source>
        <dbReference type="Proteomes" id="UP000323317"/>
    </source>
</evidence>
<sequence length="68" mass="7818">MGAIDANGFVFETEFSVTAQKGAIHVYKEGTFVEEIRFEFNGKFPQHDQIEELVNNYCYTHQGKNNDI</sequence>
<gene>
    <name evidence="1" type="ORF">FZC79_00320</name>
</gene>
<dbReference type="InterPro" id="IPR035314">
    <property type="entry name" value="DUF5370"/>
</dbReference>
<dbReference type="EMBL" id="VTEH01000001">
    <property type="protein sequence ID" value="TYR77303.1"/>
    <property type="molecule type" value="Genomic_DNA"/>
</dbReference>
<protein>
    <recommendedName>
        <fullName evidence="3">YbxH family protein</fullName>
    </recommendedName>
</protein>
<evidence type="ECO:0000313" key="1">
    <source>
        <dbReference type="EMBL" id="TYR77303.1"/>
    </source>
</evidence>
<dbReference type="Pfam" id="PF17340">
    <property type="entry name" value="DUF5370"/>
    <property type="match status" value="1"/>
</dbReference>
<dbReference type="RefSeq" id="WP_148944928.1">
    <property type="nucleotide sequence ID" value="NZ_JBNIKK010000011.1"/>
</dbReference>
<dbReference type="AlphaFoldDB" id="A0A5D4KLV9"/>
<name>A0A5D4KLV9_9BACI</name>
<accession>A0A5D4KLV9</accession>